<organism evidence="1">
    <name type="scientific">Anguilla anguilla</name>
    <name type="common">European freshwater eel</name>
    <name type="synonym">Muraena anguilla</name>
    <dbReference type="NCBI Taxonomy" id="7936"/>
    <lineage>
        <taxon>Eukaryota</taxon>
        <taxon>Metazoa</taxon>
        <taxon>Chordata</taxon>
        <taxon>Craniata</taxon>
        <taxon>Vertebrata</taxon>
        <taxon>Euteleostomi</taxon>
        <taxon>Actinopterygii</taxon>
        <taxon>Neopterygii</taxon>
        <taxon>Teleostei</taxon>
        <taxon>Anguilliformes</taxon>
        <taxon>Anguillidae</taxon>
        <taxon>Anguilla</taxon>
    </lineage>
</organism>
<accession>A0A0E9U5B2</accession>
<protein>
    <submittedName>
        <fullName evidence="1">Uncharacterized protein</fullName>
    </submittedName>
</protein>
<reference evidence="1" key="1">
    <citation type="submission" date="2014-11" db="EMBL/GenBank/DDBJ databases">
        <authorList>
            <person name="Amaro Gonzalez C."/>
        </authorList>
    </citation>
    <scope>NUCLEOTIDE SEQUENCE</scope>
</reference>
<dbReference type="AlphaFoldDB" id="A0A0E9U5B2"/>
<reference evidence="1" key="2">
    <citation type="journal article" date="2015" name="Fish Shellfish Immunol.">
        <title>Early steps in the European eel (Anguilla anguilla)-Vibrio vulnificus interaction in the gills: Role of the RtxA13 toxin.</title>
        <authorList>
            <person name="Callol A."/>
            <person name="Pajuelo D."/>
            <person name="Ebbesson L."/>
            <person name="Teles M."/>
            <person name="MacKenzie S."/>
            <person name="Amaro C."/>
        </authorList>
    </citation>
    <scope>NUCLEOTIDE SEQUENCE</scope>
</reference>
<name>A0A0E9U5B2_ANGAN</name>
<proteinExistence type="predicted"/>
<dbReference type="EMBL" id="GBXM01048419">
    <property type="protein sequence ID" value="JAH60158.1"/>
    <property type="molecule type" value="Transcribed_RNA"/>
</dbReference>
<sequence length="55" mass="6302">MLCYNNYCGCPLIEFIKTYILKAMISSSAESGFRKLHPHRPFSNKSGLFSEMIKV</sequence>
<evidence type="ECO:0000313" key="1">
    <source>
        <dbReference type="EMBL" id="JAH60158.1"/>
    </source>
</evidence>